<dbReference type="PANTHER" id="PTHR47894:SF1">
    <property type="entry name" value="HTH-TYPE TRANSCRIPTIONAL REGULATOR VQSM"/>
    <property type="match status" value="1"/>
</dbReference>
<dbReference type="eggNOG" id="COG2207">
    <property type="taxonomic scope" value="Bacteria"/>
</dbReference>
<dbReference type="OrthoDB" id="5582699at2"/>
<name>F3KZQ3_9GAMM</name>
<dbReference type="Gene3D" id="1.10.10.60">
    <property type="entry name" value="Homeodomain-like"/>
    <property type="match status" value="1"/>
</dbReference>
<sequence>MLRKLSISVDFVHATLANAVAAGLDPNQLLIKNRISPRLLLEPDARISMERFADLQTHTMRAMKDESLGYHVRPLPLGTWAMMCHATIGAGTLLEAVERLCQFYQLFDFDIHCDTRSSSKDTSITLRHLSSAPNRNFLDHTFLFNCHRYLSWLGNAFVPIHKVCLQAPQRFSQQDYHRMFLGATVSFAESSTLVLSRKALLANIEQTPLSLRHYSRHPNLIMLTQSHAASGWAGKVYGILRRSIDQPPELEKVALELGIHTQTLRRRLDSEGTSFSEIKAFMRRDYALHLLGKQGLSIEEIAYRTGFSESSAFIRAFKTWTGVTPYTYRKGL</sequence>
<dbReference type="PRINTS" id="PR00032">
    <property type="entry name" value="HTHARAC"/>
</dbReference>
<proteinExistence type="predicted"/>
<dbReference type="GO" id="GO:0005829">
    <property type="term" value="C:cytosol"/>
    <property type="evidence" value="ECO:0007669"/>
    <property type="project" value="TreeGrafter"/>
</dbReference>
<dbReference type="InterPro" id="IPR009057">
    <property type="entry name" value="Homeodomain-like_sf"/>
</dbReference>
<organism evidence="1 2">
    <name type="scientific">Aequoribacter fuscus</name>
    <dbReference type="NCBI Taxonomy" id="2518989"/>
    <lineage>
        <taxon>Bacteria</taxon>
        <taxon>Pseudomonadati</taxon>
        <taxon>Pseudomonadota</taxon>
        <taxon>Gammaproteobacteria</taxon>
        <taxon>Cellvibrionales</taxon>
        <taxon>Halieaceae</taxon>
        <taxon>Aequoribacter</taxon>
    </lineage>
</organism>
<dbReference type="STRING" id="2518989.IMCC3088_459"/>
<comment type="caution">
    <text evidence="1">The sequence shown here is derived from an EMBL/GenBank/DDBJ whole genome shotgun (WGS) entry which is preliminary data.</text>
</comment>
<gene>
    <name evidence="1" type="ORF">IMCC3088_459</name>
</gene>
<evidence type="ECO:0000313" key="1">
    <source>
        <dbReference type="EMBL" id="EGG30482.1"/>
    </source>
</evidence>
<dbReference type="InterPro" id="IPR032687">
    <property type="entry name" value="AraC-type_N"/>
</dbReference>
<dbReference type="AlphaFoldDB" id="F3KZQ3"/>
<evidence type="ECO:0000313" key="2">
    <source>
        <dbReference type="Proteomes" id="UP000005615"/>
    </source>
</evidence>
<dbReference type="PANTHER" id="PTHR47894">
    <property type="entry name" value="HTH-TYPE TRANSCRIPTIONAL REGULATOR GADX"/>
    <property type="match status" value="1"/>
</dbReference>
<dbReference type="SMART" id="SM00342">
    <property type="entry name" value="HTH_ARAC"/>
    <property type="match status" value="1"/>
</dbReference>
<dbReference type="InterPro" id="IPR020449">
    <property type="entry name" value="Tscrpt_reg_AraC-type_HTH"/>
</dbReference>
<reference evidence="1 2" key="1">
    <citation type="journal article" date="2011" name="J. Bacteriol.">
        <title>Genome sequence of strain IMCC3088, a proteorhodopsin-containing marine bacterium belonging to the OM60/NOR5 clade.</title>
        <authorList>
            <person name="Jang Y."/>
            <person name="Oh H.M."/>
            <person name="Kang I."/>
            <person name="Lee K."/>
            <person name="Yang S.J."/>
            <person name="Cho J.C."/>
        </authorList>
    </citation>
    <scope>NUCLEOTIDE SEQUENCE [LARGE SCALE GENOMIC DNA]</scope>
    <source>
        <strain evidence="1 2">IMCC3088</strain>
    </source>
</reference>
<dbReference type="GO" id="GO:0003700">
    <property type="term" value="F:DNA-binding transcription factor activity"/>
    <property type="evidence" value="ECO:0007669"/>
    <property type="project" value="InterPro"/>
</dbReference>
<dbReference type="PROSITE" id="PS01124">
    <property type="entry name" value="HTH_ARAC_FAMILY_2"/>
    <property type="match status" value="1"/>
</dbReference>
<dbReference type="InterPro" id="IPR018060">
    <property type="entry name" value="HTH_AraC"/>
</dbReference>
<dbReference type="GO" id="GO:0000976">
    <property type="term" value="F:transcription cis-regulatory region binding"/>
    <property type="evidence" value="ECO:0007669"/>
    <property type="project" value="TreeGrafter"/>
</dbReference>
<dbReference type="Pfam" id="PF12833">
    <property type="entry name" value="HTH_18"/>
    <property type="match status" value="1"/>
</dbReference>
<dbReference type="SUPFAM" id="SSF46689">
    <property type="entry name" value="Homeodomain-like"/>
    <property type="match status" value="1"/>
</dbReference>
<dbReference type="RefSeq" id="WP_009574894.1">
    <property type="nucleotide sequence ID" value="NZ_AEIG01000014.1"/>
</dbReference>
<keyword evidence="2" id="KW-1185">Reference proteome</keyword>
<protein>
    <submittedName>
        <fullName evidence="1">Transcriptional regulator (AraC family protein)</fullName>
    </submittedName>
</protein>
<dbReference type="Pfam" id="PF12625">
    <property type="entry name" value="Arabinose_bd"/>
    <property type="match status" value="1"/>
</dbReference>
<dbReference type="Proteomes" id="UP000005615">
    <property type="component" value="Unassembled WGS sequence"/>
</dbReference>
<accession>F3KZQ3</accession>
<dbReference type="EMBL" id="AEIG01000014">
    <property type="protein sequence ID" value="EGG30482.1"/>
    <property type="molecule type" value="Genomic_DNA"/>
</dbReference>